<dbReference type="Pfam" id="PF00636">
    <property type="entry name" value="Ribonuclease_3"/>
    <property type="match status" value="1"/>
</dbReference>
<dbReference type="PANTHER" id="PTHR34276:SF1">
    <property type="entry name" value="MINI-RIBONUCLEASE 3"/>
    <property type="match status" value="1"/>
</dbReference>
<comment type="cofactor">
    <cofactor evidence="6">
        <name>Mg(2+)</name>
        <dbReference type="ChEBI" id="CHEBI:18420"/>
    </cofactor>
</comment>
<protein>
    <recommendedName>
        <fullName evidence="6">Mini-ribonuclease 3</fullName>
        <shortName evidence="6">Mini-3</shortName>
        <shortName evidence="6">Mini-RNase 3</shortName>
        <ecNumber evidence="6">3.1.26.-</ecNumber>
    </recommendedName>
    <alternativeName>
        <fullName evidence="6">Mini-RNase III</fullName>
        <shortName evidence="6">Mini-III</shortName>
    </alternativeName>
</protein>
<keyword evidence="9" id="KW-1185">Reference proteome</keyword>
<accession>A0A1G5BSE0</accession>
<dbReference type="Gene3D" id="1.10.1520.10">
    <property type="entry name" value="Ribonuclease III domain"/>
    <property type="match status" value="1"/>
</dbReference>
<feature type="domain" description="RNase III" evidence="7">
    <location>
        <begin position="27"/>
        <end position="124"/>
    </location>
</feature>
<dbReference type="EMBL" id="FMUR01000005">
    <property type="protein sequence ID" value="SCX93118.1"/>
    <property type="molecule type" value="Genomic_DNA"/>
</dbReference>
<dbReference type="InterPro" id="IPR008226">
    <property type="entry name" value="Mini3_fam"/>
</dbReference>
<evidence type="ECO:0000256" key="2">
    <source>
        <dbReference type="ARBA" id="ARBA00022552"/>
    </source>
</evidence>
<dbReference type="Proteomes" id="UP000183047">
    <property type="component" value="Unassembled WGS sequence"/>
</dbReference>
<keyword evidence="5 6" id="KW-0378">Hydrolase</keyword>
<dbReference type="GO" id="GO:0004525">
    <property type="term" value="F:ribonuclease III activity"/>
    <property type="evidence" value="ECO:0007669"/>
    <property type="project" value="InterPro"/>
</dbReference>
<comment type="similarity">
    <text evidence="6">Belongs to the MrnC RNase family.</text>
</comment>
<evidence type="ECO:0000256" key="6">
    <source>
        <dbReference type="HAMAP-Rule" id="MF_01468"/>
    </source>
</evidence>
<dbReference type="GO" id="GO:0006364">
    <property type="term" value="P:rRNA processing"/>
    <property type="evidence" value="ECO:0007669"/>
    <property type="project" value="UniProtKB-UniRule"/>
</dbReference>
<dbReference type="STRING" id="185008.bhn_I1670"/>
<evidence type="ECO:0000256" key="5">
    <source>
        <dbReference type="ARBA" id="ARBA00022801"/>
    </source>
</evidence>
<keyword evidence="6" id="KW-0699">rRNA-binding</keyword>
<dbReference type="SUPFAM" id="SSF69065">
    <property type="entry name" value="RNase III domain-like"/>
    <property type="match status" value="1"/>
</dbReference>
<proteinExistence type="inferred from homology"/>
<evidence type="ECO:0000256" key="4">
    <source>
        <dbReference type="ARBA" id="ARBA00022759"/>
    </source>
</evidence>
<keyword evidence="3 6" id="KW-0540">Nuclease</keyword>
<comment type="subunit">
    <text evidence="6">Homodimer.</text>
</comment>
<name>A0A1G5BSE0_9FIRM</name>
<comment type="subcellular location">
    <subcellularLocation>
        <location evidence="6">Cytoplasm</location>
    </subcellularLocation>
</comment>
<dbReference type="HAMAP" id="MF_01468">
    <property type="entry name" value="RNase_Mini_III"/>
    <property type="match status" value="1"/>
</dbReference>
<comment type="function">
    <text evidence="6">Involved in correct processing of both the 5' and 3' ends of 23S rRNA precursor. Processes 30S rRNA precursor transcript even in absence of ribonuclease 3 (Rnc); Rnc processes 30S rRNA into smaller rRNA precursors.</text>
</comment>
<evidence type="ECO:0000313" key="9">
    <source>
        <dbReference type="Proteomes" id="UP000183047"/>
    </source>
</evidence>
<dbReference type="AlphaFoldDB" id="A0A1G5BSE0"/>
<keyword evidence="6" id="KW-0460">Magnesium</keyword>
<dbReference type="OrthoDB" id="46571at2"/>
<evidence type="ECO:0000256" key="3">
    <source>
        <dbReference type="ARBA" id="ARBA00022722"/>
    </source>
</evidence>
<feature type="active site" evidence="6">
    <location>
        <position position="33"/>
    </location>
</feature>
<dbReference type="GO" id="GO:0019843">
    <property type="term" value="F:rRNA binding"/>
    <property type="evidence" value="ECO:0007669"/>
    <property type="project" value="UniProtKB-UniRule"/>
</dbReference>
<keyword evidence="4 6" id="KW-0255">Endonuclease</keyword>
<dbReference type="GO" id="GO:0005737">
    <property type="term" value="C:cytoplasm"/>
    <property type="evidence" value="ECO:0007669"/>
    <property type="project" value="UniProtKB-SubCell"/>
</dbReference>
<dbReference type="EC" id="3.1.26.-" evidence="6"/>
<organism evidence="8 9">
    <name type="scientific">Butyrivibrio hungatei</name>
    <dbReference type="NCBI Taxonomy" id="185008"/>
    <lineage>
        <taxon>Bacteria</taxon>
        <taxon>Bacillati</taxon>
        <taxon>Bacillota</taxon>
        <taxon>Clostridia</taxon>
        <taxon>Lachnospirales</taxon>
        <taxon>Lachnospiraceae</taxon>
        <taxon>Butyrivibrio</taxon>
    </lineage>
</organism>
<dbReference type="PIRSF" id="PIRSF005520">
    <property type="entry name" value="UCP005520"/>
    <property type="match status" value="1"/>
</dbReference>
<dbReference type="RefSeq" id="WP_074461547.1">
    <property type="nucleotide sequence ID" value="NZ_FMUR01000005.1"/>
</dbReference>
<keyword evidence="2 6" id="KW-0698">rRNA processing</keyword>
<reference evidence="9" key="1">
    <citation type="submission" date="2016-10" db="EMBL/GenBank/DDBJ databases">
        <authorList>
            <person name="Varghese N."/>
            <person name="Submissions S."/>
        </authorList>
    </citation>
    <scope>NUCLEOTIDE SEQUENCE [LARGE SCALE GENOMIC DNA]</scope>
    <source>
        <strain evidence="9">XBD2006</strain>
    </source>
</reference>
<evidence type="ECO:0000259" key="7">
    <source>
        <dbReference type="Pfam" id="PF00636"/>
    </source>
</evidence>
<keyword evidence="6" id="KW-0963">Cytoplasm</keyword>
<gene>
    <name evidence="6" type="primary">mrnC</name>
    <name evidence="8" type="ORF">SAMN02910451_00791</name>
</gene>
<sequence>MAAHLNEYLNDKFGIAGKDIRTYSPLTLAYIGDAIFDVVIRSILVNEGNTAVNKLHKKASDIVKAGTQAAFVKALMDDLTEEEKDIYRRGRNSKPHTKAKNATTMDYLDATGFEAVVGFLYLTDNMDRICELVKLGIERLELDILK</sequence>
<evidence type="ECO:0000256" key="1">
    <source>
        <dbReference type="ARBA" id="ARBA00022517"/>
    </source>
</evidence>
<dbReference type="InterPro" id="IPR000999">
    <property type="entry name" value="RNase_III_dom"/>
</dbReference>
<evidence type="ECO:0000313" key="8">
    <source>
        <dbReference type="EMBL" id="SCX93118.1"/>
    </source>
</evidence>
<dbReference type="PANTHER" id="PTHR34276">
    <property type="entry name" value="MINI-RIBONUCLEASE 3"/>
    <property type="match status" value="1"/>
</dbReference>
<keyword evidence="1 6" id="KW-0690">Ribosome biogenesis</keyword>
<keyword evidence="6" id="KW-0694">RNA-binding</keyword>
<dbReference type="InterPro" id="IPR036389">
    <property type="entry name" value="RNase_III_sf"/>
</dbReference>